<keyword evidence="7 12" id="KW-1133">Transmembrane helix</keyword>
<feature type="transmembrane region" description="Helical" evidence="12">
    <location>
        <begin position="377"/>
        <end position="405"/>
    </location>
</feature>
<dbReference type="InterPro" id="IPR005829">
    <property type="entry name" value="Sugar_transporter_CS"/>
</dbReference>
<comment type="subcellular location">
    <subcellularLocation>
        <location evidence="1">Cell membrane</location>
        <topology evidence="1">Multi-pass membrane protein</topology>
    </subcellularLocation>
</comment>
<feature type="transmembrane region" description="Helical" evidence="12">
    <location>
        <begin position="417"/>
        <end position="440"/>
    </location>
</feature>
<evidence type="ECO:0000256" key="11">
    <source>
        <dbReference type="SAM" id="MobiDB-lite"/>
    </source>
</evidence>
<keyword evidence="3" id="KW-0813">Transport</keyword>
<feature type="transmembrane region" description="Helical" evidence="12">
    <location>
        <begin position="221"/>
        <end position="242"/>
    </location>
</feature>
<comment type="function">
    <text evidence="9">May be a proton symporter involved in the uptake of osmolytes such as proline and glycine betaine.</text>
</comment>
<evidence type="ECO:0000256" key="8">
    <source>
        <dbReference type="ARBA" id="ARBA00023136"/>
    </source>
</evidence>
<dbReference type="PANTHER" id="PTHR43528">
    <property type="entry name" value="ALPHA-KETOGLUTARATE PERMEASE"/>
    <property type="match status" value="1"/>
</dbReference>
<gene>
    <name evidence="14" type="ORF">GCM10010503_42190</name>
</gene>
<reference evidence="14" key="1">
    <citation type="journal article" date="2014" name="Int. J. Syst. Evol. Microbiol.">
        <title>Complete genome sequence of Corynebacterium casei LMG S-19264T (=DSM 44701T), isolated from a smear-ripened cheese.</title>
        <authorList>
            <consortium name="US DOE Joint Genome Institute (JGI-PGF)"/>
            <person name="Walter F."/>
            <person name="Albersmeier A."/>
            <person name="Kalinowski J."/>
            <person name="Ruckert C."/>
        </authorList>
    </citation>
    <scope>NUCLEOTIDE SEQUENCE</scope>
    <source>
        <strain evidence="14">JCM 4490</strain>
    </source>
</reference>
<dbReference type="PANTHER" id="PTHR43528:SF1">
    <property type="entry name" value="ALPHA-KETOGLUTARATE PERMEASE"/>
    <property type="match status" value="1"/>
</dbReference>
<evidence type="ECO:0000256" key="4">
    <source>
        <dbReference type="ARBA" id="ARBA00022475"/>
    </source>
</evidence>
<evidence type="ECO:0000256" key="10">
    <source>
        <dbReference type="ARBA" id="ARBA00039918"/>
    </source>
</evidence>
<feature type="transmembrane region" description="Helical" evidence="12">
    <location>
        <begin position="352"/>
        <end position="371"/>
    </location>
</feature>
<evidence type="ECO:0000256" key="7">
    <source>
        <dbReference type="ARBA" id="ARBA00022989"/>
    </source>
</evidence>
<evidence type="ECO:0000256" key="1">
    <source>
        <dbReference type="ARBA" id="ARBA00004651"/>
    </source>
</evidence>
<dbReference type="AlphaFoldDB" id="A0A918MT91"/>
<dbReference type="InterPro" id="IPR036259">
    <property type="entry name" value="MFS_trans_sf"/>
</dbReference>
<reference evidence="14" key="2">
    <citation type="submission" date="2020-09" db="EMBL/GenBank/DDBJ databases">
        <authorList>
            <person name="Sun Q."/>
            <person name="Ohkuma M."/>
        </authorList>
    </citation>
    <scope>NUCLEOTIDE SEQUENCE</scope>
    <source>
        <strain evidence="14">JCM 4490</strain>
    </source>
</reference>
<evidence type="ECO:0000313" key="14">
    <source>
        <dbReference type="EMBL" id="GGW60410.1"/>
    </source>
</evidence>
<dbReference type="PROSITE" id="PS00217">
    <property type="entry name" value="SUGAR_TRANSPORT_2"/>
    <property type="match status" value="1"/>
</dbReference>
<sequence length="498" mass="53135">MAATDNDDSVDLAAVSRHRVLFRAVERRRNPKLRRGDITVTDEAAVKRATKAAALGNAMEWYDFGIYSYLAATLGKVFFPSGNDTAQLLSSFATFAVAFLVRPVGGMVLGPLGDRIGRKRILSLTMIMMAVGTFAIGLIPSHAAIGLWAPALLILFRLVQGFSTGGEYGGASTFIAEYAPDKRRGFFGSFLEFGTLAGYVGASGLVVILTSVLGEDQMLQWGWRVPFLVAAPLGFIGLYLRLKLDETPAFQKLEGGQAGAGEAADAVEASATGDLGKIFTRYWRPLLLCLALVAAYNITDYMLLSYMPTYLSDELGYGTNRGLLILLLVMVLQMCVLSRVGRLSDRFGRKPLLMTGMLGFLLLSVPAFLLIRQGDVVLITAGLLLMGLSLVAMLGTMSAALPAIFPTQVRYGSLSVAYNLSTSVFGGTTPLVITALISAFGTNLMPAYYATAAAAVGVVAVLCMKETANEPLAGSPPSVETEQEAAELVRAQSPLPKF</sequence>
<keyword evidence="5 12" id="KW-0812">Transmembrane</keyword>
<dbReference type="RefSeq" id="WP_190016830.1">
    <property type="nucleotide sequence ID" value="NZ_BMUE01000008.1"/>
</dbReference>
<feature type="transmembrane region" description="Helical" evidence="12">
    <location>
        <begin position="446"/>
        <end position="464"/>
    </location>
</feature>
<dbReference type="PROSITE" id="PS00216">
    <property type="entry name" value="SUGAR_TRANSPORT_1"/>
    <property type="match status" value="1"/>
</dbReference>
<evidence type="ECO:0000256" key="2">
    <source>
        <dbReference type="ARBA" id="ARBA00008240"/>
    </source>
</evidence>
<evidence type="ECO:0000256" key="12">
    <source>
        <dbReference type="SAM" id="Phobius"/>
    </source>
</evidence>
<feature type="domain" description="Major facilitator superfamily (MFS) profile" evidence="13">
    <location>
        <begin position="49"/>
        <end position="469"/>
    </location>
</feature>
<feature type="region of interest" description="Disordered" evidence="11">
    <location>
        <begin position="470"/>
        <end position="498"/>
    </location>
</feature>
<evidence type="ECO:0000256" key="3">
    <source>
        <dbReference type="ARBA" id="ARBA00022448"/>
    </source>
</evidence>
<dbReference type="PROSITE" id="PS50850">
    <property type="entry name" value="MFS"/>
    <property type="match status" value="1"/>
</dbReference>
<dbReference type="GO" id="GO:0005886">
    <property type="term" value="C:plasma membrane"/>
    <property type="evidence" value="ECO:0007669"/>
    <property type="project" value="UniProtKB-SubCell"/>
</dbReference>
<comment type="caution">
    <text evidence="14">The sequence shown here is derived from an EMBL/GenBank/DDBJ whole genome shotgun (WGS) entry which is preliminary data.</text>
</comment>
<name>A0A918MT91_9ACTN</name>
<dbReference type="Proteomes" id="UP000620224">
    <property type="component" value="Unassembled WGS sequence"/>
</dbReference>
<evidence type="ECO:0000313" key="15">
    <source>
        <dbReference type="Proteomes" id="UP000620224"/>
    </source>
</evidence>
<evidence type="ECO:0000256" key="5">
    <source>
        <dbReference type="ARBA" id="ARBA00022692"/>
    </source>
</evidence>
<evidence type="ECO:0000256" key="9">
    <source>
        <dbReference type="ARBA" id="ARBA00037295"/>
    </source>
</evidence>
<evidence type="ECO:0000256" key="6">
    <source>
        <dbReference type="ARBA" id="ARBA00022847"/>
    </source>
</evidence>
<proteinExistence type="inferred from homology"/>
<dbReference type="InterPro" id="IPR051084">
    <property type="entry name" value="H+-coupled_symporters"/>
</dbReference>
<dbReference type="EMBL" id="BMUE01000008">
    <property type="protein sequence ID" value="GGW60410.1"/>
    <property type="molecule type" value="Genomic_DNA"/>
</dbReference>
<dbReference type="InterPro" id="IPR005828">
    <property type="entry name" value="MFS_sugar_transport-like"/>
</dbReference>
<dbReference type="FunFam" id="1.20.1250.20:FF:000001">
    <property type="entry name" value="Dicarboxylate MFS transporter"/>
    <property type="match status" value="1"/>
</dbReference>
<feature type="transmembrane region" description="Helical" evidence="12">
    <location>
        <begin position="186"/>
        <end position="209"/>
    </location>
</feature>
<dbReference type="InterPro" id="IPR020846">
    <property type="entry name" value="MFS_dom"/>
</dbReference>
<keyword evidence="15" id="KW-1185">Reference proteome</keyword>
<accession>A0A918MT91</accession>
<dbReference type="NCBIfam" id="NF007927">
    <property type="entry name" value="PRK10642.1"/>
    <property type="match status" value="1"/>
</dbReference>
<keyword evidence="8 12" id="KW-0472">Membrane</keyword>
<organism evidence="14 15">
    <name type="scientific">Streptomyces lucensis JCM 4490</name>
    <dbReference type="NCBI Taxonomy" id="1306176"/>
    <lineage>
        <taxon>Bacteria</taxon>
        <taxon>Bacillati</taxon>
        <taxon>Actinomycetota</taxon>
        <taxon>Actinomycetes</taxon>
        <taxon>Kitasatosporales</taxon>
        <taxon>Streptomycetaceae</taxon>
        <taxon>Streptomyces</taxon>
    </lineage>
</organism>
<dbReference type="Gene3D" id="1.20.1250.20">
    <property type="entry name" value="MFS general substrate transporter like domains"/>
    <property type="match status" value="2"/>
</dbReference>
<dbReference type="GO" id="GO:0015293">
    <property type="term" value="F:symporter activity"/>
    <property type="evidence" value="ECO:0007669"/>
    <property type="project" value="UniProtKB-KW"/>
</dbReference>
<dbReference type="Pfam" id="PF00083">
    <property type="entry name" value="Sugar_tr"/>
    <property type="match status" value="1"/>
</dbReference>
<keyword evidence="6" id="KW-0769">Symport</keyword>
<comment type="similarity">
    <text evidence="2">Belongs to the major facilitator superfamily. Metabolite:H+ Symporter (MHS) family (TC 2.A.1.6) family.</text>
</comment>
<protein>
    <recommendedName>
        <fullName evidence="10">Putative proline/betaine transporter</fullName>
    </recommendedName>
</protein>
<evidence type="ECO:0000259" key="13">
    <source>
        <dbReference type="PROSITE" id="PS50850"/>
    </source>
</evidence>
<keyword evidence="4" id="KW-1003">Cell membrane</keyword>
<feature type="transmembrane region" description="Helical" evidence="12">
    <location>
        <begin position="323"/>
        <end position="340"/>
    </location>
</feature>
<dbReference type="SUPFAM" id="SSF103473">
    <property type="entry name" value="MFS general substrate transporter"/>
    <property type="match status" value="1"/>
</dbReference>
<feature type="transmembrane region" description="Helical" evidence="12">
    <location>
        <begin position="285"/>
        <end position="303"/>
    </location>
</feature>
<feature type="transmembrane region" description="Helical" evidence="12">
    <location>
        <begin position="145"/>
        <end position="165"/>
    </location>
</feature>
<feature type="transmembrane region" description="Helical" evidence="12">
    <location>
        <begin position="88"/>
        <end position="109"/>
    </location>
</feature>
<feature type="transmembrane region" description="Helical" evidence="12">
    <location>
        <begin position="121"/>
        <end position="139"/>
    </location>
</feature>